<name>A0A0R2PKZ1_9GAMM</name>
<proteinExistence type="predicted"/>
<dbReference type="Proteomes" id="UP000050874">
    <property type="component" value="Unassembled WGS sequence"/>
</dbReference>
<accession>A0A0R2PKZ1</accession>
<dbReference type="AlphaFoldDB" id="A0A0R2PKZ1"/>
<reference evidence="2" key="1">
    <citation type="submission" date="2015-10" db="EMBL/GenBank/DDBJ databases">
        <title>Metagenome-Assembled Genomes uncover a global brackish microbiome.</title>
        <authorList>
            <person name="Hugerth L.W."/>
            <person name="Larsson J."/>
            <person name="Alneberg J."/>
            <person name="Lindh M.V."/>
            <person name="Legrand C."/>
            <person name="Pinhassi J."/>
            <person name="Andersson A."/>
        </authorList>
    </citation>
    <scope>NUCLEOTIDE SEQUENCE [LARGE SCALE GENOMIC DNA]</scope>
</reference>
<evidence type="ECO:0000313" key="1">
    <source>
        <dbReference type="EMBL" id="KRO38689.1"/>
    </source>
</evidence>
<dbReference type="EMBL" id="LIAV01000308">
    <property type="protein sequence ID" value="KRO38689.1"/>
    <property type="molecule type" value="Genomic_DNA"/>
</dbReference>
<organism evidence="1 2">
    <name type="scientific">SAR86 cluster bacterium BACL1 MAG-120920-bin57</name>
    <dbReference type="NCBI Taxonomy" id="1655571"/>
    <lineage>
        <taxon>Bacteria</taxon>
        <taxon>Pseudomonadati</taxon>
        <taxon>Pseudomonadota</taxon>
        <taxon>Gammaproteobacteria</taxon>
        <taxon>SAR86 cluster</taxon>
    </lineage>
</organism>
<sequence>MKDQIKKTFKRFFEDKKTSLQTKALERANNLTKPRAGTPHDWEDWEKYVKEHNLKDDSK</sequence>
<comment type="caution">
    <text evidence="1">The sequence shown here is derived from an EMBL/GenBank/DDBJ whole genome shotgun (WGS) entry which is preliminary data.</text>
</comment>
<protein>
    <submittedName>
        <fullName evidence="1">Uncharacterized protein</fullName>
    </submittedName>
</protein>
<gene>
    <name evidence="1" type="ORF">ABR63_02805</name>
</gene>
<evidence type="ECO:0000313" key="2">
    <source>
        <dbReference type="Proteomes" id="UP000050874"/>
    </source>
</evidence>